<dbReference type="Proteomes" id="UP001219934">
    <property type="component" value="Unassembled WGS sequence"/>
</dbReference>
<evidence type="ECO:0000313" key="3">
    <source>
        <dbReference type="EMBL" id="KAJ4947096.1"/>
    </source>
</evidence>
<evidence type="ECO:0000256" key="1">
    <source>
        <dbReference type="SAM" id="Coils"/>
    </source>
</evidence>
<dbReference type="Gene3D" id="3.30.250.20">
    <property type="entry name" value="L1 transposable element, C-terminal domain"/>
    <property type="match status" value="1"/>
</dbReference>
<gene>
    <name evidence="3" type="ORF">JOQ06_009138</name>
</gene>
<sequence>MPPKPLKAVQASNGEAKATSKSSVDASMLQAFREIVKEVIQEENNGLREEIKRTISPLKIALDECHDKLRAHEEGLNSFDARLQAMETRYANLNSDYKKLQEKTDDLENRGRRCNLRIIGVPEGSSRGGQTRPFILRVHYFQEKERIQRLARQKGRLEFQGKQILIFPDYSADLSRRRAAFSEVKELLRKEEGVRYGLLYPARLRISFNGQTKMFENPQAAKDFVMAKFRPA</sequence>
<dbReference type="EMBL" id="JAPTMU010000002">
    <property type="protein sequence ID" value="KAJ4947096.1"/>
    <property type="molecule type" value="Genomic_DNA"/>
</dbReference>
<feature type="region of interest" description="Disordered" evidence="2">
    <location>
        <begin position="1"/>
        <end position="25"/>
    </location>
</feature>
<organism evidence="3 4">
    <name type="scientific">Pogonophryne albipinna</name>
    <dbReference type="NCBI Taxonomy" id="1090488"/>
    <lineage>
        <taxon>Eukaryota</taxon>
        <taxon>Metazoa</taxon>
        <taxon>Chordata</taxon>
        <taxon>Craniata</taxon>
        <taxon>Vertebrata</taxon>
        <taxon>Euteleostomi</taxon>
        <taxon>Actinopterygii</taxon>
        <taxon>Neopterygii</taxon>
        <taxon>Teleostei</taxon>
        <taxon>Neoteleostei</taxon>
        <taxon>Acanthomorphata</taxon>
        <taxon>Eupercaria</taxon>
        <taxon>Perciformes</taxon>
        <taxon>Notothenioidei</taxon>
        <taxon>Pogonophryne</taxon>
    </lineage>
</organism>
<keyword evidence="1" id="KW-0175">Coiled coil</keyword>
<dbReference type="InterPro" id="IPR004244">
    <property type="entry name" value="Transposase_22"/>
</dbReference>
<keyword evidence="4" id="KW-1185">Reference proteome</keyword>
<dbReference type="AlphaFoldDB" id="A0AAD6BPX9"/>
<name>A0AAD6BPX9_9TELE</name>
<evidence type="ECO:0000256" key="2">
    <source>
        <dbReference type="SAM" id="MobiDB-lite"/>
    </source>
</evidence>
<proteinExistence type="predicted"/>
<dbReference type="Gene3D" id="1.10.287.2610">
    <property type="match status" value="1"/>
</dbReference>
<reference evidence="3" key="1">
    <citation type="submission" date="2022-11" db="EMBL/GenBank/DDBJ databases">
        <title>Chromosome-level genome of Pogonophryne albipinna.</title>
        <authorList>
            <person name="Jo E."/>
        </authorList>
    </citation>
    <scope>NUCLEOTIDE SEQUENCE</scope>
    <source>
        <strain evidence="3">SGF0006</strain>
        <tissue evidence="3">Muscle</tissue>
    </source>
</reference>
<dbReference type="SUPFAM" id="SSF57997">
    <property type="entry name" value="Tropomyosin"/>
    <property type="match status" value="1"/>
</dbReference>
<comment type="caution">
    <text evidence="3">The sequence shown here is derived from an EMBL/GenBank/DDBJ whole genome shotgun (WGS) entry which is preliminary data.</text>
</comment>
<evidence type="ECO:0000313" key="4">
    <source>
        <dbReference type="Proteomes" id="UP001219934"/>
    </source>
</evidence>
<accession>A0AAD6BPX9</accession>
<dbReference type="InterPro" id="IPR042566">
    <property type="entry name" value="L1_C"/>
</dbReference>
<feature type="coiled-coil region" evidence="1">
    <location>
        <begin position="76"/>
        <end position="110"/>
    </location>
</feature>
<dbReference type="PANTHER" id="PTHR11505">
    <property type="entry name" value="L1 TRANSPOSABLE ELEMENT-RELATED"/>
    <property type="match status" value="1"/>
</dbReference>
<protein>
    <recommendedName>
        <fullName evidence="5">L1 transposable element RRM domain-containing protein</fullName>
    </recommendedName>
</protein>
<evidence type="ECO:0008006" key="5">
    <source>
        <dbReference type="Google" id="ProtNLM"/>
    </source>
</evidence>